<dbReference type="InterPro" id="IPR001680">
    <property type="entry name" value="WD40_rpt"/>
</dbReference>
<dbReference type="GO" id="GO:0042273">
    <property type="term" value="P:ribosomal large subunit biogenesis"/>
    <property type="evidence" value="ECO:0007669"/>
    <property type="project" value="InterPro"/>
</dbReference>
<evidence type="ECO:0000313" key="2">
    <source>
        <dbReference type="EMBL" id="CAI5452392.1"/>
    </source>
</evidence>
<dbReference type="PANTHER" id="PTHR16038:SF4">
    <property type="entry name" value="WD REPEAT-CONTAINING PROTEIN 74"/>
    <property type="match status" value="1"/>
</dbReference>
<reference evidence="2" key="1">
    <citation type="submission" date="2022-11" db="EMBL/GenBank/DDBJ databases">
        <authorList>
            <person name="Kikuchi T."/>
        </authorList>
    </citation>
    <scope>NUCLEOTIDE SEQUENCE</scope>
    <source>
        <strain evidence="2">PS1010</strain>
    </source>
</reference>
<proteinExistence type="predicted"/>
<dbReference type="SUPFAM" id="SSF50978">
    <property type="entry name" value="WD40 repeat-like"/>
    <property type="match status" value="1"/>
</dbReference>
<dbReference type="OrthoDB" id="18388at2759"/>
<dbReference type="EMBL" id="CANHGI010000005">
    <property type="protein sequence ID" value="CAI5452392.1"/>
    <property type="molecule type" value="Genomic_DNA"/>
</dbReference>
<dbReference type="AlphaFoldDB" id="A0A9P1IYD1"/>
<keyword evidence="3" id="KW-1185">Reference proteome</keyword>
<dbReference type="SMART" id="SM00320">
    <property type="entry name" value="WD40"/>
    <property type="match status" value="3"/>
</dbReference>
<dbReference type="PANTHER" id="PTHR16038">
    <property type="entry name" value="NOP SEVEN ASSOCIATED PROTEIN 1"/>
    <property type="match status" value="1"/>
</dbReference>
<protein>
    <recommendedName>
        <fullName evidence="4">WD repeat-containing protein 74</fullName>
    </recommendedName>
</protein>
<evidence type="ECO:0000256" key="1">
    <source>
        <dbReference type="SAM" id="MobiDB-lite"/>
    </source>
</evidence>
<feature type="compositionally biased region" description="Basic residues" evidence="1">
    <location>
        <begin position="381"/>
        <end position="394"/>
    </location>
</feature>
<dbReference type="InterPro" id="IPR036322">
    <property type="entry name" value="WD40_repeat_dom_sf"/>
</dbReference>
<evidence type="ECO:0000313" key="3">
    <source>
        <dbReference type="Proteomes" id="UP001152747"/>
    </source>
</evidence>
<sequence>MDCYIGATTGAFKGAILKENSFQNLCEIKSLEPKRDEVTSMIWNDELQTEVLIARMNRQLNLFSVDEGEKIDLFSVEGGSGAIKGLFRYDDKYVTCVESGEVKTWNEEGEQLSEFKAGPGVSMMRGNENQVVTGGTKNLVKTWDLTTNKQTWSARNVQNDMLGLEIPIMCTDVRFIPGQNTILEATKLHEMRLYDPRAQRRPVKQMKFMENPIMSTGLTFRENYVLAANSIGEMGLFDLRSKIHPVCKFKGQAGSIRSIEGHPTVPLCASVGIDRFLRIHDLQTKKLIHKIYLKTKCNRVLLRNDLSILNNKNVAKKEINEDEEEYGRMNSNGYKEEDVSDNDDENLWDDMKTGEAGEDSNSEQESENDDEEEEDEEPATKKRKVSAAKNSRKRHDSDSDIEEIPEPKKKMKIDEKKKQRGKKRRYVDEDIKEEIIE</sequence>
<feature type="compositionally biased region" description="Acidic residues" evidence="1">
    <location>
        <begin position="338"/>
        <end position="348"/>
    </location>
</feature>
<dbReference type="GO" id="GO:0005730">
    <property type="term" value="C:nucleolus"/>
    <property type="evidence" value="ECO:0007669"/>
    <property type="project" value="InterPro"/>
</dbReference>
<name>A0A9P1IYD1_9PELO</name>
<dbReference type="InterPro" id="IPR015943">
    <property type="entry name" value="WD40/YVTN_repeat-like_dom_sf"/>
</dbReference>
<feature type="compositionally biased region" description="Basic and acidic residues" evidence="1">
    <location>
        <begin position="405"/>
        <end position="417"/>
    </location>
</feature>
<gene>
    <name evidence="2" type="ORF">CAMP_LOCUS15029</name>
</gene>
<evidence type="ECO:0008006" key="4">
    <source>
        <dbReference type="Google" id="ProtNLM"/>
    </source>
</evidence>
<organism evidence="2 3">
    <name type="scientific">Caenorhabditis angaria</name>
    <dbReference type="NCBI Taxonomy" id="860376"/>
    <lineage>
        <taxon>Eukaryota</taxon>
        <taxon>Metazoa</taxon>
        <taxon>Ecdysozoa</taxon>
        <taxon>Nematoda</taxon>
        <taxon>Chromadorea</taxon>
        <taxon>Rhabditida</taxon>
        <taxon>Rhabditina</taxon>
        <taxon>Rhabditomorpha</taxon>
        <taxon>Rhabditoidea</taxon>
        <taxon>Rhabditidae</taxon>
        <taxon>Peloderinae</taxon>
        <taxon>Caenorhabditis</taxon>
    </lineage>
</organism>
<dbReference type="InterPro" id="IPR037379">
    <property type="entry name" value="WDR74/Nsa1"/>
</dbReference>
<feature type="compositionally biased region" description="Acidic residues" evidence="1">
    <location>
        <begin position="356"/>
        <end position="377"/>
    </location>
</feature>
<comment type="caution">
    <text evidence="2">The sequence shown here is derived from an EMBL/GenBank/DDBJ whole genome shotgun (WGS) entry which is preliminary data.</text>
</comment>
<dbReference type="Gene3D" id="2.130.10.10">
    <property type="entry name" value="YVTN repeat-like/Quinoprotein amine dehydrogenase"/>
    <property type="match status" value="2"/>
</dbReference>
<dbReference type="GO" id="GO:0030687">
    <property type="term" value="C:preribosome, large subunit precursor"/>
    <property type="evidence" value="ECO:0007669"/>
    <property type="project" value="TreeGrafter"/>
</dbReference>
<dbReference type="FunFam" id="2.130.10.10:FF:001619">
    <property type="entry name" value="WD repeat-containing protein 74-like Protein"/>
    <property type="match status" value="1"/>
</dbReference>
<accession>A0A9P1IYD1</accession>
<dbReference type="Proteomes" id="UP001152747">
    <property type="component" value="Unassembled WGS sequence"/>
</dbReference>
<feature type="compositionally biased region" description="Basic and acidic residues" evidence="1">
    <location>
        <begin position="426"/>
        <end position="437"/>
    </location>
</feature>
<feature type="region of interest" description="Disordered" evidence="1">
    <location>
        <begin position="320"/>
        <end position="437"/>
    </location>
</feature>